<dbReference type="Gene3D" id="3.30.420.100">
    <property type="match status" value="1"/>
</dbReference>
<sequence length="118" mass="12815">MKEVILKRKLALRAKRKKRVRAKISGTPECPRISIFKSNRTVYAQAIEDVTCTTLAAADGKKLGLKSNKEGAVALGQALAQSLKAKGIEKAKFDRNGYLYHGVVASFADALRENGIAL</sequence>
<reference evidence="8 9" key="1">
    <citation type="submission" date="2021-02" db="EMBL/GenBank/DDBJ databases">
        <title>Sulfurospirillum tamanensis sp. nov.</title>
        <authorList>
            <person name="Frolova A."/>
            <person name="Merkel A."/>
            <person name="Slobodkin A."/>
        </authorList>
    </citation>
    <scope>NUCLEOTIDE SEQUENCE [LARGE SCALE GENOMIC DNA]</scope>
    <source>
        <strain evidence="8 9">T05b</strain>
    </source>
</reference>
<keyword evidence="3 7" id="KW-0694">RNA-binding</keyword>
<comment type="function">
    <text evidence="7">This is one of the proteins that bind and probably mediate the attachment of the 5S RNA into the large ribosomal subunit, where it forms part of the central protuberance.</text>
</comment>
<dbReference type="SUPFAM" id="SSF53137">
    <property type="entry name" value="Translational machinery components"/>
    <property type="match status" value="1"/>
</dbReference>
<dbReference type="Pfam" id="PF00861">
    <property type="entry name" value="Ribosomal_L18p"/>
    <property type="match status" value="1"/>
</dbReference>
<dbReference type="EMBL" id="JAFHKK010000001">
    <property type="protein sequence ID" value="MBN2963259.1"/>
    <property type="molecule type" value="Genomic_DNA"/>
</dbReference>
<evidence type="ECO:0000256" key="7">
    <source>
        <dbReference type="HAMAP-Rule" id="MF_01337"/>
    </source>
</evidence>
<organism evidence="8 9">
    <name type="scientific">Sulfurospirillum tamanense</name>
    <dbReference type="NCBI Taxonomy" id="2813362"/>
    <lineage>
        <taxon>Bacteria</taxon>
        <taxon>Pseudomonadati</taxon>
        <taxon>Campylobacterota</taxon>
        <taxon>Epsilonproteobacteria</taxon>
        <taxon>Campylobacterales</taxon>
        <taxon>Sulfurospirillaceae</taxon>
        <taxon>Sulfurospirillum</taxon>
    </lineage>
</organism>
<evidence type="ECO:0000256" key="2">
    <source>
        <dbReference type="ARBA" id="ARBA00022730"/>
    </source>
</evidence>
<evidence type="ECO:0000256" key="5">
    <source>
        <dbReference type="ARBA" id="ARBA00023274"/>
    </source>
</evidence>
<dbReference type="NCBIfam" id="TIGR00060">
    <property type="entry name" value="L18_bact"/>
    <property type="match status" value="1"/>
</dbReference>
<evidence type="ECO:0000256" key="1">
    <source>
        <dbReference type="ARBA" id="ARBA00007116"/>
    </source>
</evidence>
<keyword evidence="9" id="KW-1185">Reference proteome</keyword>
<reference evidence="8 9" key="3">
    <citation type="submission" date="2021-02" db="EMBL/GenBank/DDBJ databases">
        <authorList>
            <person name="Merkel A.Y."/>
        </authorList>
    </citation>
    <scope>NUCLEOTIDE SEQUENCE [LARGE SCALE GENOMIC DNA]</scope>
    <source>
        <strain evidence="8 9">T05b</strain>
    </source>
</reference>
<evidence type="ECO:0000313" key="8">
    <source>
        <dbReference type="EMBL" id="MBN2963259.1"/>
    </source>
</evidence>
<dbReference type="PANTHER" id="PTHR12899:SF3">
    <property type="entry name" value="LARGE RIBOSOMAL SUBUNIT PROTEIN UL18M"/>
    <property type="match status" value="1"/>
</dbReference>
<dbReference type="RefSeq" id="WP_205457694.1">
    <property type="nucleotide sequence ID" value="NZ_JAFHKK010000001.1"/>
</dbReference>
<evidence type="ECO:0000256" key="6">
    <source>
        <dbReference type="ARBA" id="ARBA00035197"/>
    </source>
</evidence>
<name>A0ABS2WNP3_9BACT</name>
<dbReference type="PANTHER" id="PTHR12899">
    <property type="entry name" value="39S RIBOSOMAL PROTEIN L18, MITOCHONDRIAL"/>
    <property type="match status" value="1"/>
</dbReference>
<comment type="similarity">
    <text evidence="1 7">Belongs to the universal ribosomal protein uL18 family.</text>
</comment>
<evidence type="ECO:0000313" key="9">
    <source>
        <dbReference type="Proteomes" id="UP000703590"/>
    </source>
</evidence>
<accession>A0ABS2WNP3</accession>
<keyword evidence="4 7" id="KW-0689">Ribosomal protein</keyword>
<dbReference type="HAMAP" id="MF_01337_B">
    <property type="entry name" value="Ribosomal_uL18_B"/>
    <property type="match status" value="1"/>
</dbReference>
<dbReference type="Proteomes" id="UP000703590">
    <property type="component" value="Unassembled WGS sequence"/>
</dbReference>
<proteinExistence type="inferred from homology"/>
<keyword evidence="2 7" id="KW-0699">rRNA-binding</keyword>
<dbReference type="InterPro" id="IPR004389">
    <property type="entry name" value="Ribosomal_uL18_bac-type"/>
</dbReference>
<evidence type="ECO:0000256" key="3">
    <source>
        <dbReference type="ARBA" id="ARBA00022884"/>
    </source>
</evidence>
<dbReference type="InterPro" id="IPR005484">
    <property type="entry name" value="Ribosomal_uL18_bac/plant/anim"/>
</dbReference>
<keyword evidence="5 7" id="KW-0687">Ribonucleoprotein</keyword>
<dbReference type="CDD" id="cd00432">
    <property type="entry name" value="Ribosomal_L18_L5e"/>
    <property type="match status" value="1"/>
</dbReference>
<dbReference type="InterPro" id="IPR057268">
    <property type="entry name" value="Ribosomal_L18"/>
</dbReference>
<comment type="caution">
    <text evidence="8">The sequence shown here is derived from an EMBL/GenBank/DDBJ whole genome shotgun (WGS) entry which is preliminary data.</text>
</comment>
<dbReference type="GO" id="GO:0005840">
    <property type="term" value="C:ribosome"/>
    <property type="evidence" value="ECO:0007669"/>
    <property type="project" value="UniProtKB-KW"/>
</dbReference>
<comment type="subunit">
    <text evidence="7">Part of the 50S ribosomal subunit; part of the 5S rRNA/L5/L18/L25 subcomplex. Contacts the 5S and 23S rRNAs.</text>
</comment>
<reference evidence="9" key="2">
    <citation type="submission" date="2021-02" db="EMBL/GenBank/DDBJ databases">
        <title>Sulfurospirillum tamanensis sp. nov.</title>
        <authorList>
            <person name="Merkel A.Y."/>
        </authorList>
    </citation>
    <scope>NUCLEOTIDE SEQUENCE [LARGE SCALE GENOMIC DNA]</scope>
    <source>
        <strain evidence="9">T05b</strain>
    </source>
</reference>
<evidence type="ECO:0000256" key="4">
    <source>
        <dbReference type="ARBA" id="ARBA00022980"/>
    </source>
</evidence>
<gene>
    <name evidence="7" type="primary">rplR</name>
    <name evidence="8" type="ORF">JWV37_00560</name>
</gene>
<protein>
    <recommendedName>
        <fullName evidence="6 7">Large ribosomal subunit protein uL18</fullName>
    </recommendedName>
</protein>